<dbReference type="EMBL" id="CAJPEX010013584">
    <property type="protein sequence ID" value="CAG0925489.1"/>
    <property type="molecule type" value="Genomic_DNA"/>
</dbReference>
<sequence length="167" mass="19042">MLLATYAKLDPSRLRCVVEQLRDMEPHRKSRYFVISYVSNVISVDLRDMEPHRKSRYFVISYVSNVISVDVILAIWSNLPQDLLKAHDAANVSFPLMASSYRNLFSRHVKGDAKAAFQTWIVPLLNRCDGKAEDLLKNLVIVDSKVAASMCDALDFEKVTEPQLRLV</sequence>
<protein>
    <submittedName>
        <fullName evidence="1">Uncharacterized protein</fullName>
    </submittedName>
</protein>
<name>A0A7R9C4B2_9CRUS</name>
<gene>
    <name evidence="1" type="ORF">NMOB1V02_LOCUS12939</name>
</gene>
<dbReference type="AlphaFoldDB" id="A0A7R9C4B2"/>
<keyword evidence="2" id="KW-1185">Reference proteome</keyword>
<evidence type="ECO:0000313" key="2">
    <source>
        <dbReference type="Proteomes" id="UP000678499"/>
    </source>
</evidence>
<reference evidence="1" key="1">
    <citation type="submission" date="2020-11" db="EMBL/GenBank/DDBJ databases">
        <authorList>
            <person name="Tran Van P."/>
        </authorList>
    </citation>
    <scope>NUCLEOTIDE SEQUENCE</scope>
</reference>
<organism evidence="1">
    <name type="scientific">Notodromas monacha</name>
    <dbReference type="NCBI Taxonomy" id="399045"/>
    <lineage>
        <taxon>Eukaryota</taxon>
        <taxon>Metazoa</taxon>
        <taxon>Ecdysozoa</taxon>
        <taxon>Arthropoda</taxon>
        <taxon>Crustacea</taxon>
        <taxon>Oligostraca</taxon>
        <taxon>Ostracoda</taxon>
        <taxon>Podocopa</taxon>
        <taxon>Podocopida</taxon>
        <taxon>Cypridocopina</taxon>
        <taxon>Cypridoidea</taxon>
        <taxon>Cyprididae</taxon>
        <taxon>Notodromas</taxon>
    </lineage>
</organism>
<dbReference type="EMBL" id="OA895621">
    <property type="protein sequence ID" value="CAD7285337.1"/>
    <property type="molecule type" value="Genomic_DNA"/>
</dbReference>
<accession>A0A7R9C4B2</accession>
<feature type="non-terminal residue" evidence="1">
    <location>
        <position position="1"/>
    </location>
</feature>
<evidence type="ECO:0000313" key="1">
    <source>
        <dbReference type="EMBL" id="CAD7285337.1"/>
    </source>
</evidence>
<dbReference type="Proteomes" id="UP000678499">
    <property type="component" value="Unassembled WGS sequence"/>
</dbReference>
<proteinExistence type="predicted"/>